<comment type="caution">
    <text evidence="3">The sequence shown here is derived from an EMBL/GenBank/DDBJ whole genome shotgun (WGS) entry which is preliminary data.</text>
</comment>
<dbReference type="EMBL" id="CAJNOE010000331">
    <property type="protein sequence ID" value="CAF1153695.1"/>
    <property type="molecule type" value="Genomic_DNA"/>
</dbReference>
<evidence type="ECO:0000313" key="3">
    <source>
        <dbReference type="EMBL" id="CAF4279420.1"/>
    </source>
</evidence>
<proteinExistence type="predicted"/>
<evidence type="ECO:0000313" key="4">
    <source>
        <dbReference type="Proteomes" id="UP000663868"/>
    </source>
</evidence>
<feature type="chain" id="PRO_5036416223" evidence="1">
    <location>
        <begin position="28"/>
        <end position="86"/>
    </location>
</feature>
<evidence type="ECO:0000256" key="1">
    <source>
        <dbReference type="SAM" id="SignalP"/>
    </source>
</evidence>
<dbReference type="Proteomes" id="UP000663860">
    <property type="component" value="Unassembled WGS sequence"/>
</dbReference>
<accession>A0A820GIV9</accession>
<feature type="signal peptide" evidence="1">
    <location>
        <begin position="1"/>
        <end position="27"/>
    </location>
</feature>
<keyword evidence="1" id="KW-0732">Signal</keyword>
<organism evidence="3 4">
    <name type="scientific">Adineta steineri</name>
    <dbReference type="NCBI Taxonomy" id="433720"/>
    <lineage>
        <taxon>Eukaryota</taxon>
        <taxon>Metazoa</taxon>
        <taxon>Spiralia</taxon>
        <taxon>Gnathifera</taxon>
        <taxon>Rotifera</taxon>
        <taxon>Eurotatoria</taxon>
        <taxon>Bdelloidea</taxon>
        <taxon>Adinetida</taxon>
        <taxon>Adinetidae</taxon>
        <taxon>Adineta</taxon>
    </lineage>
</organism>
<protein>
    <submittedName>
        <fullName evidence="3">Uncharacterized protein</fullName>
    </submittedName>
</protein>
<reference evidence="3" key="1">
    <citation type="submission" date="2021-02" db="EMBL/GenBank/DDBJ databases">
        <authorList>
            <person name="Nowell W R."/>
        </authorList>
    </citation>
    <scope>NUCLEOTIDE SEQUENCE</scope>
</reference>
<sequence length="86" mass="9590">MQSNGIKFMGLIMIGFVLCMMSMSVTGNDPIRPAKICDCGREARLSQKCCAEVIHDKFNRFSRCEGVRDYEGFIACCGRPSKGRCN</sequence>
<name>A0A820GIV9_9BILA</name>
<dbReference type="AlphaFoldDB" id="A0A820GIV9"/>
<dbReference type="EMBL" id="CAJOBB010012643">
    <property type="protein sequence ID" value="CAF4279420.1"/>
    <property type="molecule type" value="Genomic_DNA"/>
</dbReference>
<gene>
    <name evidence="2" type="ORF">IZO911_LOCUS25918</name>
    <name evidence="3" type="ORF">KXQ929_LOCUS44347</name>
</gene>
<dbReference type="Proteomes" id="UP000663868">
    <property type="component" value="Unassembled WGS sequence"/>
</dbReference>
<evidence type="ECO:0000313" key="2">
    <source>
        <dbReference type="EMBL" id="CAF1153695.1"/>
    </source>
</evidence>